<proteinExistence type="predicted"/>
<name>A0A9P7DL50_9AGAM</name>
<dbReference type="GeneID" id="64591355"/>
<dbReference type="AlphaFoldDB" id="A0A9P7DL50"/>
<evidence type="ECO:0000313" key="3">
    <source>
        <dbReference type="Proteomes" id="UP000719766"/>
    </source>
</evidence>
<protein>
    <recommendedName>
        <fullName evidence="4">Retrotransposon Copia-like N-terminal domain-containing protein</fullName>
    </recommendedName>
</protein>
<feature type="compositionally biased region" description="Low complexity" evidence="1">
    <location>
        <begin position="15"/>
        <end position="32"/>
    </location>
</feature>
<feature type="region of interest" description="Disordered" evidence="1">
    <location>
        <begin position="1"/>
        <end position="50"/>
    </location>
</feature>
<dbReference type="EMBL" id="JABBWE010000016">
    <property type="protein sequence ID" value="KAG1797500.1"/>
    <property type="molecule type" value="Genomic_DNA"/>
</dbReference>
<dbReference type="RefSeq" id="XP_041162610.1">
    <property type="nucleotide sequence ID" value="XM_041297591.1"/>
</dbReference>
<dbReference type="Proteomes" id="UP000719766">
    <property type="component" value="Unassembled WGS sequence"/>
</dbReference>
<sequence>MSNTPSVSAALPAVTPSSSSIPSISSSSTSTSRTAQASNRLYDIPSLENDGSNFQLWKYRVELILDLRGLWAIVEGSEKMPDSIGTLFNTRNASSDSDSSHAER</sequence>
<evidence type="ECO:0000313" key="2">
    <source>
        <dbReference type="EMBL" id="KAG1797500.1"/>
    </source>
</evidence>
<comment type="caution">
    <text evidence="2">The sequence shown here is derived from an EMBL/GenBank/DDBJ whole genome shotgun (WGS) entry which is preliminary data.</text>
</comment>
<dbReference type="OrthoDB" id="2688180at2759"/>
<evidence type="ECO:0008006" key="4">
    <source>
        <dbReference type="Google" id="ProtNLM"/>
    </source>
</evidence>
<gene>
    <name evidence="2" type="ORF">HD556DRAFT_1233422</name>
</gene>
<reference evidence="2" key="1">
    <citation type="journal article" date="2020" name="New Phytol.">
        <title>Comparative genomics reveals dynamic genome evolution in host specialist ectomycorrhizal fungi.</title>
        <authorList>
            <person name="Lofgren L.A."/>
            <person name="Nguyen N.H."/>
            <person name="Vilgalys R."/>
            <person name="Ruytinx J."/>
            <person name="Liao H.L."/>
            <person name="Branco S."/>
            <person name="Kuo A."/>
            <person name="LaButti K."/>
            <person name="Lipzen A."/>
            <person name="Andreopoulos W."/>
            <person name="Pangilinan J."/>
            <person name="Riley R."/>
            <person name="Hundley H."/>
            <person name="Na H."/>
            <person name="Barry K."/>
            <person name="Grigoriev I.V."/>
            <person name="Stajich J.E."/>
            <person name="Kennedy P.G."/>
        </authorList>
    </citation>
    <scope>NUCLEOTIDE SEQUENCE</scope>
    <source>
        <strain evidence="2">S12</strain>
    </source>
</reference>
<keyword evidence="3" id="KW-1185">Reference proteome</keyword>
<accession>A0A9P7DL50</accession>
<evidence type="ECO:0000256" key="1">
    <source>
        <dbReference type="SAM" id="MobiDB-lite"/>
    </source>
</evidence>
<organism evidence="2 3">
    <name type="scientific">Suillus plorans</name>
    <dbReference type="NCBI Taxonomy" id="116603"/>
    <lineage>
        <taxon>Eukaryota</taxon>
        <taxon>Fungi</taxon>
        <taxon>Dikarya</taxon>
        <taxon>Basidiomycota</taxon>
        <taxon>Agaricomycotina</taxon>
        <taxon>Agaricomycetes</taxon>
        <taxon>Agaricomycetidae</taxon>
        <taxon>Boletales</taxon>
        <taxon>Suillineae</taxon>
        <taxon>Suillaceae</taxon>
        <taxon>Suillus</taxon>
    </lineage>
</organism>